<sequence length="592" mass="64012">MASGGEVEEYLSCFRPAFGLSHFSVSRESEAFEEEEDPFAPSSSERERQTTAPSQRSKGRQTSELLLNALVEALCKEDDSSVPNTVLAIPDALYLGYGLRSRGEGDDQFEQSVLQAFEAHLDRCCTKAGRDGEPDPGSVGRAHGSQWIAAVRAHLRSASAGRLESFFAKDFVARILAKSSEGKPKSLEDGATLLVACNTACHAYLSGFEAGSGAKVGSDRCDLVHVLSTEVHRGMIGVLRGVRFHVAEKLKEWEGCLALASGRCCPFGPQVSQGGGVGVDAVGVFGRGGTAVHEPLRDLLEFLSRLWESQRSCGKTFTDYPLVSTCLEVLSGALTCVRGLVAGGKVTDRDADFKSSLLLLNALELILAASLDMRREVEASHNPLGRFEISSVAVTLCNEARDLEAEVVCKVLEGIESFALRFFITPLEKKMEDWESDQLPEEEIQSILIGFAGFTDSILTHASLVGLSAESRDRMTALFAEILCHEARSYVRIAPPKTKKLRDLFVFLAGLANSLSSKLMAPSREVETSYEKGLAVLRGHALSECAVEPDLSGNPFQKASARSDGGEGRAWFSALEAAKEFLGRARENEDSI</sequence>
<reference evidence="2 3" key="1">
    <citation type="submission" date="2024-03" db="EMBL/GenBank/DDBJ databases">
        <title>Complete genome sequence of the green alga Chloropicon roscoffensis RCC1871.</title>
        <authorList>
            <person name="Lemieux C."/>
            <person name="Pombert J.-F."/>
            <person name="Otis C."/>
            <person name="Turmel M."/>
        </authorList>
    </citation>
    <scope>NUCLEOTIDE SEQUENCE [LARGE SCALE GENOMIC DNA]</scope>
    <source>
        <strain evidence="2 3">RCC1871</strain>
    </source>
</reference>
<dbReference type="EMBL" id="CP151501">
    <property type="protein sequence ID" value="WZN58966.1"/>
    <property type="molecule type" value="Genomic_DNA"/>
</dbReference>
<dbReference type="Proteomes" id="UP001472866">
    <property type="component" value="Chromosome 01"/>
</dbReference>
<proteinExistence type="predicted"/>
<keyword evidence="3" id="KW-1185">Reference proteome</keyword>
<organism evidence="2 3">
    <name type="scientific">Chloropicon roscoffensis</name>
    <dbReference type="NCBI Taxonomy" id="1461544"/>
    <lineage>
        <taxon>Eukaryota</taxon>
        <taxon>Viridiplantae</taxon>
        <taxon>Chlorophyta</taxon>
        <taxon>Chloropicophyceae</taxon>
        <taxon>Chloropicales</taxon>
        <taxon>Chloropicaceae</taxon>
        <taxon>Chloropicon</taxon>
    </lineage>
</organism>
<protein>
    <submittedName>
        <fullName evidence="2">Uncharacterized protein</fullName>
    </submittedName>
</protein>
<dbReference type="AlphaFoldDB" id="A0AAX4NZR3"/>
<feature type="compositionally biased region" description="Polar residues" evidence="1">
    <location>
        <begin position="50"/>
        <end position="61"/>
    </location>
</feature>
<evidence type="ECO:0000256" key="1">
    <source>
        <dbReference type="SAM" id="MobiDB-lite"/>
    </source>
</evidence>
<accession>A0AAX4NZR3</accession>
<evidence type="ECO:0000313" key="3">
    <source>
        <dbReference type="Proteomes" id="UP001472866"/>
    </source>
</evidence>
<evidence type="ECO:0000313" key="2">
    <source>
        <dbReference type="EMBL" id="WZN58966.1"/>
    </source>
</evidence>
<feature type="region of interest" description="Disordered" evidence="1">
    <location>
        <begin position="29"/>
        <end position="61"/>
    </location>
</feature>
<gene>
    <name evidence="2" type="ORF">HKI87_01g04910</name>
</gene>
<name>A0AAX4NZR3_9CHLO</name>